<dbReference type="GO" id="GO:0000139">
    <property type="term" value="C:Golgi membrane"/>
    <property type="evidence" value="ECO:0007669"/>
    <property type="project" value="UniProtKB-SubCell"/>
</dbReference>
<keyword evidence="5" id="KW-0812">Transmembrane</keyword>
<comment type="subcellular location">
    <subcellularLocation>
        <location evidence="1">Golgi apparatus membrane</location>
        <topology evidence="1">Single-pass type II membrane protein</topology>
    </subcellularLocation>
</comment>
<evidence type="ECO:0000256" key="8">
    <source>
        <dbReference type="ARBA" id="ARBA00023034"/>
    </source>
</evidence>
<evidence type="ECO:0000256" key="3">
    <source>
        <dbReference type="ARBA" id="ARBA00022676"/>
    </source>
</evidence>
<dbReference type="Gene3D" id="3.90.1480.20">
    <property type="entry name" value="Glycosyl transferase family 29"/>
    <property type="match status" value="1"/>
</dbReference>
<sequence length="393" mass="43100">MQKSPAAVTAKAAVPRHRAVDLSKLPPSAAAAVRDAGLPKRCIEGERFRCDAAAVDAIEAQERSKMLSLPASHFQSLTPFLHTADAAQLMADERTPRFTNRTQLEGWQQIIRESLAGWPRRRRPALMPALPTAAAGRQKPHASCAVVGSSAQPLLTRNLGGEIDAHETVIRVNMAPTAGYENFTGSRTDLRVWGFVPLPRQSPRAAWAAEDNFLIYCPPVTWVSVCWRNIAVDRDPRLHPSAWRRAQRLIHLNRSRCKRMGCYPSSGAMAVLYAIDHCERTTIYGFGVAEPTAPEPRCLDPALACAPAGGPTGYPTARCTEAQLCAVGLACDKYYSAATRLEWRARRCEKARAGHVKRSGRFHVDYFKEAAVYHDVGWGERGGEENGAVTPAL</sequence>
<reference evidence="12" key="1">
    <citation type="journal article" date="2013" name="Nature">
        <title>Pan genome of the phytoplankton Emiliania underpins its global distribution.</title>
        <authorList>
            <person name="Read B.A."/>
            <person name="Kegel J."/>
            <person name="Klute M.J."/>
            <person name="Kuo A."/>
            <person name="Lefebvre S.C."/>
            <person name="Maumus F."/>
            <person name="Mayer C."/>
            <person name="Miller J."/>
            <person name="Monier A."/>
            <person name="Salamov A."/>
            <person name="Young J."/>
            <person name="Aguilar M."/>
            <person name="Claverie J.M."/>
            <person name="Frickenhaus S."/>
            <person name="Gonzalez K."/>
            <person name="Herman E.K."/>
            <person name="Lin Y.C."/>
            <person name="Napier J."/>
            <person name="Ogata H."/>
            <person name="Sarno A.F."/>
            <person name="Shmutz J."/>
            <person name="Schroeder D."/>
            <person name="de Vargas C."/>
            <person name="Verret F."/>
            <person name="von Dassow P."/>
            <person name="Valentin K."/>
            <person name="Van de Peer Y."/>
            <person name="Wheeler G."/>
            <person name="Dacks J.B."/>
            <person name="Delwiche C.F."/>
            <person name="Dyhrman S.T."/>
            <person name="Glockner G."/>
            <person name="John U."/>
            <person name="Richards T."/>
            <person name="Worden A.Z."/>
            <person name="Zhang X."/>
            <person name="Grigoriev I.V."/>
            <person name="Allen A.E."/>
            <person name="Bidle K."/>
            <person name="Borodovsky M."/>
            <person name="Bowler C."/>
            <person name="Brownlee C."/>
            <person name="Cock J.M."/>
            <person name="Elias M."/>
            <person name="Gladyshev V.N."/>
            <person name="Groth M."/>
            <person name="Guda C."/>
            <person name="Hadaegh A."/>
            <person name="Iglesias-Rodriguez M.D."/>
            <person name="Jenkins J."/>
            <person name="Jones B.M."/>
            <person name="Lawson T."/>
            <person name="Leese F."/>
            <person name="Lindquist E."/>
            <person name="Lobanov A."/>
            <person name="Lomsadze A."/>
            <person name="Malik S.B."/>
            <person name="Marsh M.E."/>
            <person name="Mackinder L."/>
            <person name="Mock T."/>
            <person name="Mueller-Roeber B."/>
            <person name="Pagarete A."/>
            <person name="Parker M."/>
            <person name="Probert I."/>
            <person name="Quesneville H."/>
            <person name="Raines C."/>
            <person name="Rensing S.A."/>
            <person name="Riano-Pachon D.M."/>
            <person name="Richier S."/>
            <person name="Rokitta S."/>
            <person name="Shiraiwa Y."/>
            <person name="Soanes D.M."/>
            <person name="van der Giezen M."/>
            <person name="Wahlund T.M."/>
            <person name="Williams B."/>
            <person name="Wilson W."/>
            <person name="Wolfe G."/>
            <person name="Wurch L.L."/>
        </authorList>
    </citation>
    <scope>NUCLEOTIDE SEQUENCE</scope>
</reference>
<dbReference type="Proteomes" id="UP000013827">
    <property type="component" value="Unassembled WGS sequence"/>
</dbReference>
<accession>A0A0D3IS81</accession>
<dbReference type="InterPro" id="IPR001675">
    <property type="entry name" value="Glyco_trans_29"/>
</dbReference>
<dbReference type="HOGENOM" id="CLU_702909_0_0_1"/>
<dbReference type="PANTHER" id="PTHR11987:SF36">
    <property type="entry name" value="SIA-ALPHA-2,3-GAL-BETA-1,4-GLCNAC-R:ALPHA 2,8-SIALYLTRANSFERASE"/>
    <property type="match status" value="1"/>
</dbReference>
<reference evidence="11" key="2">
    <citation type="submission" date="2024-10" db="UniProtKB">
        <authorList>
            <consortium name="EnsemblProtists"/>
        </authorList>
    </citation>
    <scope>IDENTIFICATION</scope>
</reference>
<evidence type="ECO:0000256" key="1">
    <source>
        <dbReference type="ARBA" id="ARBA00004323"/>
    </source>
</evidence>
<keyword evidence="9" id="KW-0472">Membrane</keyword>
<dbReference type="PaxDb" id="2903-EOD14116"/>
<proteinExistence type="inferred from homology"/>
<comment type="similarity">
    <text evidence="2">Belongs to the glycosyltransferase 29 family.</text>
</comment>
<keyword evidence="6" id="KW-0735">Signal-anchor</keyword>
<keyword evidence="7" id="KW-1133">Transmembrane helix</keyword>
<dbReference type="EnsemblProtists" id="EOD14116">
    <property type="protein sequence ID" value="EOD14116"/>
    <property type="gene ID" value="EMIHUDRAFT_212119"/>
</dbReference>
<keyword evidence="10" id="KW-0325">Glycoprotein</keyword>
<protein>
    <submittedName>
        <fullName evidence="11">Uncharacterized protein</fullName>
    </submittedName>
</protein>
<evidence type="ECO:0000256" key="7">
    <source>
        <dbReference type="ARBA" id="ARBA00022989"/>
    </source>
</evidence>
<dbReference type="Pfam" id="PF00777">
    <property type="entry name" value="Glyco_transf_29"/>
    <property type="match status" value="2"/>
</dbReference>
<evidence type="ECO:0000256" key="5">
    <source>
        <dbReference type="ARBA" id="ARBA00022692"/>
    </source>
</evidence>
<evidence type="ECO:0000256" key="10">
    <source>
        <dbReference type="ARBA" id="ARBA00023180"/>
    </source>
</evidence>
<dbReference type="RefSeq" id="XP_005766545.1">
    <property type="nucleotide sequence ID" value="XM_005766488.1"/>
</dbReference>
<keyword evidence="12" id="KW-1185">Reference proteome</keyword>
<dbReference type="InterPro" id="IPR050943">
    <property type="entry name" value="Glycosyltr_29_Sialyltrsf"/>
</dbReference>
<evidence type="ECO:0000256" key="4">
    <source>
        <dbReference type="ARBA" id="ARBA00022679"/>
    </source>
</evidence>
<dbReference type="GeneID" id="17260313"/>
<evidence type="ECO:0000256" key="2">
    <source>
        <dbReference type="ARBA" id="ARBA00006003"/>
    </source>
</evidence>
<evidence type="ECO:0000313" key="11">
    <source>
        <dbReference type="EnsemblProtists" id="EOD14116"/>
    </source>
</evidence>
<evidence type="ECO:0000313" key="12">
    <source>
        <dbReference type="Proteomes" id="UP000013827"/>
    </source>
</evidence>
<dbReference type="PANTHER" id="PTHR11987">
    <property type="entry name" value="ALPHA-2,8-SIALYLTRANSFERASE"/>
    <property type="match status" value="1"/>
</dbReference>
<dbReference type="KEGG" id="ehx:EMIHUDRAFT_212119"/>
<dbReference type="GO" id="GO:0008373">
    <property type="term" value="F:sialyltransferase activity"/>
    <property type="evidence" value="ECO:0007669"/>
    <property type="project" value="InterPro"/>
</dbReference>
<dbReference type="eggNOG" id="KOG2692">
    <property type="taxonomic scope" value="Eukaryota"/>
</dbReference>
<name>A0A0D3IS81_EMIH1</name>
<keyword evidence="4" id="KW-0808">Transferase</keyword>
<organism evidence="11 12">
    <name type="scientific">Emiliania huxleyi (strain CCMP1516)</name>
    <dbReference type="NCBI Taxonomy" id="280463"/>
    <lineage>
        <taxon>Eukaryota</taxon>
        <taxon>Haptista</taxon>
        <taxon>Haptophyta</taxon>
        <taxon>Prymnesiophyceae</taxon>
        <taxon>Isochrysidales</taxon>
        <taxon>Noelaerhabdaceae</taxon>
        <taxon>Emiliania</taxon>
    </lineage>
</organism>
<dbReference type="AlphaFoldDB" id="A0A0D3IS81"/>
<dbReference type="InterPro" id="IPR038578">
    <property type="entry name" value="GT29-like_sf"/>
</dbReference>
<evidence type="ECO:0000256" key="9">
    <source>
        <dbReference type="ARBA" id="ARBA00023136"/>
    </source>
</evidence>
<keyword evidence="3" id="KW-0328">Glycosyltransferase</keyword>
<keyword evidence="8" id="KW-0333">Golgi apparatus</keyword>
<evidence type="ECO:0000256" key="6">
    <source>
        <dbReference type="ARBA" id="ARBA00022968"/>
    </source>
</evidence>